<dbReference type="PIRSF" id="PIRSF000238">
    <property type="entry name" value="AhpF"/>
    <property type="match status" value="1"/>
</dbReference>
<dbReference type="InterPro" id="IPR012081">
    <property type="entry name" value="Alkyl_hydroperoxide_Rdtase_suF"/>
</dbReference>
<evidence type="ECO:0000256" key="2">
    <source>
        <dbReference type="ARBA" id="ARBA00011738"/>
    </source>
</evidence>
<dbReference type="RefSeq" id="WP_165600757.1">
    <property type="nucleotide sequence ID" value="NZ_SORZ01000002.1"/>
</dbReference>
<dbReference type="PRINTS" id="PR00368">
    <property type="entry name" value="FADPNR"/>
</dbReference>
<feature type="disulfide bond" description="Redox-active" evidence="10">
    <location>
        <begin position="352"/>
        <end position="355"/>
    </location>
</feature>
<dbReference type="FunFam" id="3.50.50.60:FF:000007">
    <property type="entry name" value="Alkyl hydroperoxide reductase, F subunit"/>
    <property type="match status" value="1"/>
</dbReference>
<dbReference type="Pfam" id="PF13192">
    <property type="entry name" value="Thioredoxin_3"/>
    <property type="match status" value="1"/>
</dbReference>
<feature type="domain" description="FAD/NAD(P)-binding" evidence="11">
    <location>
        <begin position="220"/>
        <end position="511"/>
    </location>
</feature>
<evidence type="ECO:0000256" key="3">
    <source>
        <dbReference type="ARBA" id="ARBA00018719"/>
    </source>
</evidence>
<feature type="binding site" evidence="9">
    <location>
        <begin position="485"/>
        <end position="495"/>
    </location>
    <ligand>
        <name>FAD</name>
        <dbReference type="ChEBI" id="CHEBI:57692"/>
    </ligand>
</feature>
<evidence type="ECO:0000256" key="8">
    <source>
        <dbReference type="ARBA" id="ARBA00023284"/>
    </source>
</evidence>
<dbReference type="GO" id="GO:0051287">
    <property type="term" value="F:NAD binding"/>
    <property type="evidence" value="ECO:0007669"/>
    <property type="project" value="InterPro"/>
</dbReference>
<dbReference type="GO" id="GO:0005829">
    <property type="term" value="C:cytosol"/>
    <property type="evidence" value="ECO:0007669"/>
    <property type="project" value="UniProtKB-ARBA"/>
</dbReference>
<dbReference type="SUPFAM" id="SSF51905">
    <property type="entry name" value="FAD/NAD(P)-binding domain"/>
    <property type="match status" value="1"/>
</dbReference>
<keyword evidence="14" id="KW-1185">Reference proteome</keyword>
<dbReference type="Pfam" id="PF07992">
    <property type="entry name" value="Pyr_redox_2"/>
    <property type="match status" value="1"/>
</dbReference>
<dbReference type="NCBIfam" id="TIGR03140">
    <property type="entry name" value="AhpF"/>
    <property type="match status" value="1"/>
</dbReference>
<dbReference type="GO" id="GO:0016668">
    <property type="term" value="F:oxidoreductase activity, acting on a sulfur group of donors, NAD(P) as acceptor"/>
    <property type="evidence" value="ECO:0007669"/>
    <property type="project" value="UniProtKB-ARBA"/>
</dbReference>
<dbReference type="InterPro" id="IPR012336">
    <property type="entry name" value="Thioredoxin-like_fold"/>
</dbReference>
<organism evidence="13 14">
    <name type="scientific">Oecophyllibacter saccharovorans</name>
    <dbReference type="NCBI Taxonomy" id="2558360"/>
    <lineage>
        <taxon>Bacteria</taxon>
        <taxon>Pseudomonadati</taxon>
        <taxon>Pseudomonadota</taxon>
        <taxon>Alphaproteobacteria</taxon>
        <taxon>Acetobacterales</taxon>
        <taxon>Acetobacteraceae</taxon>
        <taxon>Oecophyllibacter</taxon>
    </lineage>
</organism>
<reference evidence="13 14" key="1">
    <citation type="submission" date="2019-03" db="EMBL/GenBank/DDBJ databases">
        <title>The complete genome sequence of Neokomagataea sp. Jb2 NBRC113641.</title>
        <authorList>
            <person name="Chua K.-O."/>
            <person name="Chan K.-G."/>
            <person name="See-Too W.-S."/>
        </authorList>
    </citation>
    <scope>NUCLEOTIDE SEQUENCE [LARGE SCALE GENOMIC DNA]</scope>
    <source>
        <strain evidence="13 14">Jb2</strain>
    </source>
</reference>
<evidence type="ECO:0000256" key="10">
    <source>
        <dbReference type="PIRSR" id="PIRSR000238-2"/>
    </source>
</evidence>
<dbReference type="InterPro" id="IPR036249">
    <property type="entry name" value="Thioredoxin-like_sf"/>
</dbReference>
<gene>
    <name evidence="13" type="primary">ahpF</name>
    <name evidence="13" type="ORF">E3202_05960</name>
</gene>
<dbReference type="GO" id="GO:0000302">
    <property type="term" value="P:response to reactive oxygen species"/>
    <property type="evidence" value="ECO:0007669"/>
    <property type="project" value="InterPro"/>
</dbReference>
<keyword evidence="4" id="KW-0285">Flavoprotein</keyword>
<dbReference type="InterPro" id="IPR044142">
    <property type="entry name" value="AhpF_NTD_N"/>
</dbReference>
<comment type="cofactor">
    <cofactor evidence="9">
        <name>FAD</name>
        <dbReference type="ChEBI" id="CHEBI:57692"/>
    </cofactor>
    <text evidence="9">Binds 1 FAD per subunit.</text>
</comment>
<dbReference type="SUPFAM" id="SSF52833">
    <property type="entry name" value="Thioredoxin-like"/>
    <property type="match status" value="2"/>
</dbReference>
<evidence type="ECO:0000259" key="12">
    <source>
        <dbReference type="Pfam" id="PF13192"/>
    </source>
</evidence>
<feature type="binding site" evidence="9">
    <location>
        <begin position="221"/>
        <end position="236"/>
    </location>
    <ligand>
        <name>FAD</name>
        <dbReference type="ChEBI" id="CHEBI:57692"/>
    </ligand>
</feature>
<evidence type="ECO:0000313" key="13">
    <source>
        <dbReference type="EMBL" id="TPW34086.1"/>
    </source>
</evidence>
<evidence type="ECO:0000256" key="9">
    <source>
        <dbReference type="PIRSR" id="PIRSR000238-1"/>
    </source>
</evidence>
<evidence type="ECO:0000259" key="11">
    <source>
        <dbReference type="Pfam" id="PF07992"/>
    </source>
</evidence>
<comment type="subunit">
    <text evidence="2">Homodimer.</text>
</comment>
<evidence type="ECO:0000256" key="6">
    <source>
        <dbReference type="ARBA" id="ARBA00023002"/>
    </source>
</evidence>
<dbReference type="InterPro" id="IPR050097">
    <property type="entry name" value="Ferredoxin-NADP_redctase_2"/>
</dbReference>
<dbReference type="PROSITE" id="PS51354">
    <property type="entry name" value="GLUTAREDOXIN_2"/>
    <property type="match status" value="1"/>
</dbReference>
<dbReference type="Proteomes" id="UP000315037">
    <property type="component" value="Unassembled WGS sequence"/>
</dbReference>
<dbReference type="Gene3D" id="3.40.30.80">
    <property type="match status" value="1"/>
</dbReference>
<dbReference type="PANTHER" id="PTHR48105">
    <property type="entry name" value="THIOREDOXIN REDUCTASE 1-RELATED-RELATED"/>
    <property type="match status" value="1"/>
</dbReference>
<comment type="similarity">
    <text evidence="1">Belongs to the class-II pyridine nucleotide-disulfide oxidoreductase family.</text>
</comment>
<evidence type="ECO:0000256" key="1">
    <source>
        <dbReference type="ARBA" id="ARBA00009333"/>
    </source>
</evidence>
<keyword evidence="6 13" id="KW-0560">Oxidoreductase</keyword>
<evidence type="ECO:0000313" key="14">
    <source>
        <dbReference type="Proteomes" id="UP000315037"/>
    </source>
</evidence>
<dbReference type="InterPro" id="IPR036188">
    <property type="entry name" value="FAD/NAD-bd_sf"/>
</dbReference>
<proteinExistence type="inferred from homology"/>
<protein>
    <recommendedName>
        <fullName evidence="3">Thioredoxin reductase</fullName>
    </recommendedName>
</protein>
<feature type="domain" description="Thioredoxin-like fold" evidence="12">
    <location>
        <begin position="124"/>
        <end position="198"/>
    </location>
</feature>
<evidence type="ECO:0000256" key="7">
    <source>
        <dbReference type="ARBA" id="ARBA00023157"/>
    </source>
</evidence>
<sequence length="529" mass="56946">MSKPLLDAQLKEQLRGYLKLLKDDVLLESTLDSSEASQEINSLLTGIADLSDKVSYSDKGTAELKPSFQIRRVNSDVQVGFAGLPLGHEFPSLVLALLQVGGHPPKIPEPQLEQIRNLKGDYAFQIIFSMTCNNCPDVVQAFNAISVINPDIQVMSIDGAQFPELVKKYDVRSVPQVFQNGKLFSVGRIDLSDILAKLDKAGSAKVAQARVAELNAEKPYDTLIVGQGPAGCAAAIYTARKGLRTGLIGERFGGQIMDTAEIDNFISVPKTEGAILGRHLEEHVKDYPVDIINDQRVDKLVPAVEKGGLHEVHLANGAHLKARTVIAATGARWRQLGIEGEDEYRTRGVAYCPHCDGPFFKGQPVAVAGGGNSGVEAAIDLANLASHVTLLQYDDKLTADEVLQKKLATLPNVTIVLNAATQKIVGDGKKMTGLTWKDRKDGSEHTLDVNAIFVQIGLLPNSAWLEGTVDLSPAREIVTNDRNETSVPGVFGAGDVTTEPYKQIIIAMGSGAIAALAAFDYLIRVPNAE</sequence>
<dbReference type="Gene3D" id="3.50.50.60">
    <property type="entry name" value="FAD/NAD(P)-binding domain"/>
    <property type="match status" value="2"/>
</dbReference>
<keyword evidence="8 10" id="KW-0676">Redox-active center</keyword>
<keyword evidence="5 9" id="KW-0274">FAD</keyword>
<dbReference type="CDD" id="cd02974">
    <property type="entry name" value="AhpF_NTD_N"/>
    <property type="match status" value="1"/>
</dbReference>
<comment type="caution">
    <text evidence="13">The sequence shown here is derived from an EMBL/GenBank/DDBJ whole genome shotgun (WGS) entry which is preliminary data.</text>
</comment>
<dbReference type="InterPro" id="IPR023753">
    <property type="entry name" value="FAD/NAD-binding_dom"/>
</dbReference>
<dbReference type="GO" id="GO:0050660">
    <property type="term" value="F:flavin adenine dinucleotide binding"/>
    <property type="evidence" value="ECO:0007669"/>
    <property type="project" value="InterPro"/>
</dbReference>
<name>A0A506UL74_9PROT</name>
<keyword evidence="7 10" id="KW-1015">Disulfide bond</keyword>
<dbReference type="PRINTS" id="PR00469">
    <property type="entry name" value="PNDRDTASEII"/>
</dbReference>
<dbReference type="EMBL" id="SORZ01000002">
    <property type="protein sequence ID" value="TPW34086.1"/>
    <property type="molecule type" value="Genomic_DNA"/>
</dbReference>
<evidence type="ECO:0000256" key="5">
    <source>
        <dbReference type="ARBA" id="ARBA00022827"/>
    </source>
</evidence>
<accession>A0A506UL74</accession>
<dbReference type="GO" id="GO:0032991">
    <property type="term" value="C:protein-containing complex"/>
    <property type="evidence" value="ECO:0007669"/>
    <property type="project" value="UniProtKB-ARBA"/>
</dbReference>
<dbReference type="AlphaFoldDB" id="A0A506UL74"/>
<dbReference type="GO" id="GO:0102039">
    <property type="term" value="F:NADH-dependent peroxiredoxin activity"/>
    <property type="evidence" value="ECO:0007669"/>
    <property type="project" value="InterPro"/>
</dbReference>
<evidence type="ECO:0000256" key="4">
    <source>
        <dbReference type="ARBA" id="ARBA00022630"/>
    </source>
</evidence>